<organism evidence="1">
    <name type="scientific">Lepeophtheirus salmonis</name>
    <name type="common">Salmon louse</name>
    <name type="synonym">Caligus salmonis</name>
    <dbReference type="NCBI Taxonomy" id="72036"/>
    <lineage>
        <taxon>Eukaryota</taxon>
        <taxon>Metazoa</taxon>
        <taxon>Ecdysozoa</taxon>
        <taxon>Arthropoda</taxon>
        <taxon>Crustacea</taxon>
        <taxon>Multicrustacea</taxon>
        <taxon>Hexanauplia</taxon>
        <taxon>Copepoda</taxon>
        <taxon>Siphonostomatoida</taxon>
        <taxon>Caligidae</taxon>
        <taxon>Lepeophtheirus</taxon>
    </lineage>
</organism>
<feature type="non-terminal residue" evidence="1">
    <location>
        <position position="1"/>
    </location>
</feature>
<evidence type="ECO:0000313" key="1">
    <source>
        <dbReference type="EMBL" id="CDW25335.1"/>
    </source>
</evidence>
<protein>
    <submittedName>
        <fullName evidence="1">Uncharacterized protein</fullName>
    </submittedName>
</protein>
<accession>A0A0K2THJ3</accession>
<dbReference type="EMBL" id="HACA01007974">
    <property type="protein sequence ID" value="CDW25335.1"/>
    <property type="molecule type" value="Transcribed_RNA"/>
</dbReference>
<reference evidence="1" key="1">
    <citation type="submission" date="2014-05" db="EMBL/GenBank/DDBJ databases">
        <authorList>
            <person name="Chronopoulou M."/>
        </authorList>
    </citation>
    <scope>NUCLEOTIDE SEQUENCE</scope>
    <source>
        <tissue evidence="1">Whole organism</tissue>
    </source>
</reference>
<sequence length="91" mass="10706">FRLTQSGIKYTLTGKIMKIKRCKVFTQSFTFGKVFELPSLKQEEIRQFKHCKSGARFVKLSFEKKTINVIDRFENIEGQLKINDGIFLNIR</sequence>
<proteinExistence type="predicted"/>
<dbReference type="AlphaFoldDB" id="A0A0K2THJ3"/>
<name>A0A0K2THJ3_LEPSM</name>